<dbReference type="SUPFAM" id="SSF52777">
    <property type="entry name" value="CoA-dependent acyltransferases"/>
    <property type="match status" value="1"/>
</dbReference>
<evidence type="ECO:0000313" key="1">
    <source>
        <dbReference type="EMBL" id="MFM1723383.1"/>
    </source>
</evidence>
<proteinExistence type="predicted"/>
<keyword evidence="2" id="KW-1185">Reference proteome</keyword>
<comment type="caution">
    <text evidence="1">The sequence shown here is derived from an EMBL/GenBank/DDBJ whole genome shotgun (WGS) entry which is preliminary data.</text>
</comment>
<evidence type="ECO:0000313" key="2">
    <source>
        <dbReference type="Proteomes" id="UP001629745"/>
    </source>
</evidence>
<organism evidence="1 2">
    <name type="scientific">Rhodococcus parequi</name>
    <dbReference type="NCBI Taxonomy" id="3137122"/>
    <lineage>
        <taxon>Bacteria</taxon>
        <taxon>Bacillati</taxon>
        <taxon>Actinomycetota</taxon>
        <taxon>Actinomycetes</taxon>
        <taxon>Mycobacteriales</taxon>
        <taxon>Nocardiaceae</taxon>
        <taxon>Rhodococcus</taxon>
    </lineage>
</organism>
<name>A0ABW9FFA9_9NOCA</name>
<sequence length="423" mass="44550">MDRLSMVDEIFLRRHHGYGLPIVMQGLWRSADAVDVRVLEAVHEALSRGALGRRVVRPRVPGARMRWEASTATHPLRYETHPVEDVVTWADARADVDVDPEYGPAWALSAAPTPDGGTAISLVCSHVVADARGLVSAAAAALTGESPAPAPARTSDVSDAARTVGGVLIDGTTASLGLVFSAHRRRELREFREAAAADRRPDSTHVTTGTVSAILDVDTAAWDATAAAGGGTANSLFISLVTAVADAAGVPMPLHISVPVDTRASHTVDNAMVITEVVASPDDSLSDIRRLSREAFARPPMGAPSGFPEEIAQILPDGIANRLTVGAGERDALCSNIGRLPRSLTSLGPYRTTGVATRAMHPGLSADRPASTTTRLSGYLCSTDDIYTLSLVGVDPQHFGDPGRLRDLAVAELAKRGLAARPW</sequence>
<accession>A0ABW9FFA9</accession>
<dbReference type="EMBL" id="JBDLNV010000003">
    <property type="protein sequence ID" value="MFM1723383.1"/>
    <property type="molecule type" value="Genomic_DNA"/>
</dbReference>
<reference evidence="1 2" key="1">
    <citation type="submission" date="2023-11" db="EMBL/GenBank/DDBJ databases">
        <authorList>
            <person name="Val-Calvo J."/>
            <person name="Scortti M."/>
            <person name="Vazquez-Boland J."/>
        </authorList>
    </citation>
    <scope>NUCLEOTIDE SEQUENCE [LARGE SCALE GENOMIC DNA]</scope>
    <source>
        <strain evidence="1 2">PAM 2766</strain>
    </source>
</reference>
<protein>
    <recommendedName>
        <fullName evidence="3">Diacylglycerol O-acyltransferase</fullName>
    </recommendedName>
</protein>
<gene>
    <name evidence="1" type="ORF">ABEU20_001949</name>
</gene>
<evidence type="ECO:0008006" key="3">
    <source>
        <dbReference type="Google" id="ProtNLM"/>
    </source>
</evidence>
<dbReference type="RefSeq" id="WP_420163961.1">
    <property type="nucleotide sequence ID" value="NZ_JBDLNV010000003.1"/>
</dbReference>
<dbReference type="Proteomes" id="UP001629745">
    <property type="component" value="Unassembled WGS sequence"/>
</dbReference>